<proteinExistence type="predicted"/>
<keyword evidence="2" id="KW-1185">Reference proteome</keyword>
<reference evidence="2" key="1">
    <citation type="submission" date="2015-07" db="EMBL/GenBank/DDBJ databases">
        <title>Draft genome sequence of Streptomyces sp. CMAA 1322, a bacterium isolated from Caatinga biome, from dry forest semiarid of Brazil.</title>
        <authorList>
            <person name="Santos S.N."/>
            <person name="Gacesa R."/>
            <person name="Taketani R.G."/>
            <person name="Long P.F."/>
            <person name="Melo I.S."/>
        </authorList>
    </citation>
    <scope>NUCLEOTIDE SEQUENCE [LARGE SCALE GENOMIC DNA]</scope>
    <source>
        <strain evidence="2">CMAA 1322</strain>
    </source>
</reference>
<dbReference type="InterPro" id="IPR026487">
    <property type="entry name" value="CHP04141"/>
</dbReference>
<dbReference type="AlphaFoldDB" id="A0A0K9XED7"/>
<dbReference type="Proteomes" id="UP000037288">
    <property type="component" value="Unassembled WGS sequence"/>
</dbReference>
<evidence type="ECO:0000313" key="1">
    <source>
        <dbReference type="EMBL" id="KNB51735.1"/>
    </source>
</evidence>
<sequence>MSSTASKRTLYRLTHVKATPESMLEALDVDALDTLDAVVRDVSDHMGVPALAVSFAVAKEEAAWGKDILRLTDESDLLQSEQRTGALLMLAVDGAVYAIGFDQGYRLLPTQLKDARFGLSFGIRAINPRQVRDFTASVLGQARIDSSLVPAGASVPALGLRDHGRIIRHLGGYLDEVDLTAGRGTRNGAMTAEGGIGLRIKLGTTPTTLVKDILAIAAICEHAPPHPDLAFVEHITPVKAPSLIDALDAELDATLGRPADGRIVSAVPFSQSADLSRSTACTIKIGSCPPHLQDDFSLDYVLERARVIKAGARVEALRQGTVELFRDTLAARTALAPRTASLEALSKESAMKWIGATFSLNSRTFCLLDDEWYELGADYLRNVNETVSTLFPDAPSVDLPRWPLVEKLNKKGIRVIRPADEGDYNKLAAQDRRGWVCLDKKNVHNPFRASNSVEICDLLTEDDTLVLVKAAHSSSPLSHLFSQARVSVELLFENAAVRAEFARSVHVNSDPARSIPEDFTPRHVVFAILLKDGAKLTPDSLFPFSAITLAQTAKALAARGVTVEVIGVESESAQSAMRDEAA</sequence>
<dbReference type="RefSeq" id="WP_049716748.1">
    <property type="nucleotide sequence ID" value="NZ_LFXA01000009.1"/>
</dbReference>
<dbReference type="STRING" id="1678637.AC230_15520"/>
<evidence type="ECO:0000313" key="2">
    <source>
        <dbReference type="Proteomes" id="UP000037288"/>
    </source>
</evidence>
<organism evidence="1 2">
    <name type="scientific">Streptomyces caatingaensis</name>
    <dbReference type="NCBI Taxonomy" id="1678637"/>
    <lineage>
        <taxon>Bacteria</taxon>
        <taxon>Bacillati</taxon>
        <taxon>Actinomycetota</taxon>
        <taxon>Actinomycetes</taxon>
        <taxon>Kitasatosporales</taxon>
        <taxon>Streptomycetaceae</taxon>
        <taxon>Streptomyces</taxon>
    </lineage>
</organism>
<gene>
    <name evidence="1" type="ORF">AC230_15520</name>
</gene>
<dbReference type="OrthoDB" id="3323334at2"/>
<name>A0A0K9XED7_9ACTN</name>
<accession>A0A0K9XED7</accession>
<protein>
    <recommendedName>
        <fullName evidence="3">TIGR04141 family sporadically distributed protein</fullName>
    </recommendedName>
</protein>
<comment type="caution">
    <text evidence="1">The sequence shown here is derived from an EMBL/GenBank/DDBJ whole genome shotgun (WGS) entry which is preliminary data.</text>
</comment>
<evidence type="ECO:0008006" key="3">
    <source>
        <dbReference type="Google" id="ProtNLM"/>
    </source>
</evidence>
<dbReference type="Pfam" id="PF19614">
    <property type="entry name" value="DUF6119"/>
    <property type="match status" value="1"/>
</dbReference>
<dbReference type="EMBL" id="LFXA01000009">
    <property type="protein sequence ID" value="KNB51735.1"/>
    <property type="molecule type" value="Genomic_DNA"/>
</dbReference>
<dbReference type="NCBIfam" id="TIGR04141">
    <property type="entry name" value="TIGR04141 family sporadically distributed protein"/>
    <property type="match status" value="1"/>
</dbReference>
<dbReference type="PATRIC" id="fig|1678637.3.peg.3344"/>